<feature type="transmembrane region" description="Helical" evidence="6">
    <location>
        <begin position="21"/>
        <end position="38"/>
    </location>
</feature>
<feature type="transmembrane region" description="Helical" evidence="6">
    <location>
        <begin position="150"/>
        <end position="172"/>
    </location>
</feature>
<keyword evidence="2" id="KW-0813">Transport</keyword>
<dbReference type="SUPFAM" id="SSF103473">
    <property type="entry name" value="MFS general substrate transporter"/>
    <property type="match status" value="1"/>
</dbReference>
<dbReference type="GO" id="GO:0005886">
    <property type="term" value="C:plasma membrane"/>
    <property type="evidence" value="ECO:0007669"/>
    <property type="project" value="UniProtKB-SubCell"/>
</dbReference>
<dbReference type="InterPro" id="IPR036259">
    <property type="entry name" value="MFS_trans_sf"/>
</dbReference>
<keyword evidence="4 6" id="KW-1133">Transmembrane helix</keyword>
<evidence type="ECO:0000256" key="3">
    <source>
        <dbReference type="ARBA" id="ARBA00022692"/>
    </source>
</evidence>
<keyword evidence="9" id="KW-1185">Reference proteome</keyword>
<reference evidence="8 9" key="1">
    <citation type="submission" date="2019-04" db="EMBL/GenBank/DDBJ databases">
        <authorList>
            <person name="Jiang L."/>
        </authorList>
    </citation>
    <scope>NUCLEOTIDE SEQUENCE [LARGE SCALE GENOMIC DNA]</scope>
    <source>
        <strain evidence="8 9">YIM 131861</strain>
    </source>
</reference>
<evidence type="ECO:0000259" key="7">
    <source>
        <dbReference type="PROSITE" id="PS50850"/>
    </source>
</evidence>
<feature type="transmembrane region" description="Helical" evidence="6">
    <location>
        <begin position="178"/>
        <end position="196"/>
    </location>
</feature>
<dbReference type="Gene3D" id="1.20.1250.20">
    <property type="entry name" value="MFS general substrate transporter like domains"/>
    <property type="match status" value="2"/>
</dbReference>
<dbReference type="InterPro" id="IPR020846">
    <property type="entry name" value="MFS_dom"/>
</dbReference>
<feature type="transmembrane region" description="Helical" evidence="6">
    <location>
        <begin position="414"/>
        <end position="438"/>
    </location>
</feature>
<evidence type="ECO:0000256" key="4">
    <source>
        <dbReference type="ARBA" id="ARBA00022989"/>
    </source>
</evidence>
<dbReference type="PROSITE" id="PS50850">
    <property type="entry name" value="MFS"/>
    <property type="match status" value="1"/>
</dbReference>
<gene>
    <name evidence="8" type="ORF">E6C70_09095</name>
</gene>
<dbReference type="Pfam" id="PF07690">
    <property type="entry name" value="MFS_1"/>
    <property type="match status" value="1"/>
</dbReference>
<feature type="transmembrane region" description="Helical" evidence="6">
    <location>
        <begin position="274"/>
        <end position="296"/>
    </location>
</feature>
<dbReference type="RefSeq" id="WP_136424211.1">
    <property type="nucleotide sequence ID" value="NZ_SSSN01000005.1"/>
</dbReference>
<proteinExistence type="predicted"/>
<dbReference type="PANTHER" id="PTHR23505">
    <property type="entry name" value="SPINSTER"/>
    <property type="match status" value="1"/>
</dbReference>
<comment type="caution">
    <text evidence="8">The sequence shown here is derived from an EMBL/GenBank/DDBJ whole genome shotgun (WGS) entry which is preliminary data.</text>
</comment>
<name>A0A4S4FUM1_9MICO</name>
<dbReference type="EMBL" id="SSSN01000005">
    <property type="protein sequence ID" value="THG34413.1"/>
    <property type="molecule type" value="Genomic_DNA"/>
</dbReference>
<keyword evidence="5 6" id="KW-0472">Membrane</keyword>
<evidence type="ECO:0000256" key="2">
    <source>
        <dbReference type="ARBA" id="ARBA00022448"/>
    </source>
</evidence>
<feature type="transmembrane region" description="Helical" evidence="6">
    <location>
        <begin position="370"/>
        <end position="394"/>
    </location>
</feature>
<feature type="transmembrane region" description="Helical" evidence="6">
    <location>
        <begin position="58"/>
        <end position="79"/>
    </location>
</feature>
<evidence type="ECO:0000256" key="6">
    <source>
        <dbReference type="SAM" id="Phobius"/>
    </source>
</evidence>
<feature type="transmembrane region" description="Helical" evidence="6">
    <location>
        <begin position="91"/>
        <end position="113"/>
    </location>
</feature>
<sequence>MSDTRVTQPETKARVVSSAKWILTLLFIGNLLNFYDRAIPSVVLEQIKADFRLDDVQVGILASAFVLFGAIAGIPLGWLADKIARKQVAGWGLLVWSAFTALGGLLTNFWAFFGTRVGVGIGEASYTPATGSLISDLYPSEKRARANSLFLLGFPIGTLLAFFTVGGIAVAFDSWRAPFLIAAVPGVIVAILILLIKEPRRGAAEPDRLDALGAPAAATDRPAKSRAFAGLFRVGSLWGLVLAYAGYNFAAYAIGTFLTPVLQRYYGLELIPAALLGGVVIGITGLLGLIFGGRVLDRAAKSSPSRRVLIASISLVGAAVFSLVGLAAAQQNLWQLVVFLGIGYLLGIVYLAASLPAVSDVIGPRQRSTALGVVFAIGLLIGGAGGPIAVGAVSDSLATSAASSMSSDAAIAQGLQGAMMIMVPIAFVVAAIGMFIATRFMTRDHEAMLAREAA</sequence>
<keyword evidence="3 6" id="KW-0812">Transmembrane</keyword>
<feature type="transmembrane region" description="Helical" evidence="6">
    <location>
        <begin position="308"/>
        <end position="328"/>
    </location>
</feature>
<evidence type="ECO:0000256" key="5">
    <source>
        <dbReference type="ARBA" id="ARBA00023136"/>
    </source>
</evidence>
<evidence type="ECO:0000256" key="1">
    <source>
        <dbReference type="ARBA" id="ARBA00004651"/>
    </source>
</evidence>
<dbReference type="GO" id="GO:0022857">
    <property type="term" value="F:transmembrane transporter activity"/>
    <property type="evidence" value="ECO:0007669"/>
    <property type="project" value="InterPro"/>
</dbReference>
<dbReference type="AlphaFoldDB" id="A0A4S4FUM1"/>
<evidence type="ECO:0000313" key="9">
    <source>
        <dbReference type="Proteomes" id="UP000307380"/>
    </source>
</evidence>
<feature type="transmembrane region" description="Helical" evidence="6">
    <location>
        <begin position="334"/>
        <end position="358"/>
    </location>
</feature>
<protein>
    <submittedName>
        <fullName evidence="8">MFS transporter</fullName>
    </submittedName>
</protein>
<dbReference type="InterPro" id="IPR044770">
    <property type="entry name" value="MFS_spinster-like"/>
</dbReference>
<feature type="transmembrane region" description="Helical" evidence="6">
    <location>
        <begin position="231"/>
        <end position="254"/>
    </location>
</feature>
<organism evidence="8 9">
    <name type="scientific">Orlajensenia flava</name>
    <dbReference type="NCBI Taxonomy" id="2565934"/>
    <lineage>
        <taxon>Bacteria</taxon>
        <taxon>Bacillati</taxon>
        <taxon>Actinomycetota</taxon>
        <taxon>Actinomycetes</taxon>
        <taxon>Micrococcales</taxon>
        <taxon>Microbacteriaceae</taxon>
        <taxon>Orlajensenia</taxon>
    </lineage>
</organism>
<dbReference type="PANTHER" id="PTHR23505:SF79">
    <property type="entry name" value="PROTEIN SPINSTER"/>
    <property type="match status" value="1"/>
</dbReference>
<comment type="subcellular location">
    <subcellularLocation>
        <location evidence="1">Cell membrane</location>
        <topology evidence="1">Multi-pass membrane protein</topology>
    </subcellularLocation>
</comment>
<evidence type="ECO:0000313" key="8">
    <source>
        <dbReference type="EMBL" id="THG34413.1"/>
    </source>
</evidence>
<dbReference type="InterPro" id="IPR011701">
    <property type="entry name" value="MFS"/>
</dbReference>
<dbReference type="CDD" id="cd17328">
    <property type="entry name" value="MFS_spinster_like"/>
    <property type="match status" value="1"/>
</dbReference>
<feature type="domain" description="Major facilitator superfamily (MFS) profile" evidence="7">
    <location>
        <begin position="22"/>
        <end position="441"/>
    </location>
</feature>
<dbReference type="OrthoDB" id="8596007at2"/>
<accession>A0A4S4FUM1</accession>
<dbReference type="Proteomes" id="UP000307380">
    <property type="component" value="Unassembled WGS sequence"/>
</dbReference>